<proteinExistence type="predicted"/>
<sequence>MFGPSPVFDLVVFERNSSRVHSRGRAESRPGREGGRGPRRPYPPLVTPKPYPDGTSKRLPLTDRPPARGRDRAVAGKARSPGQGHRRRGVGSSTLARNETPRPSDSKLGTQVDPDGPYPTPPPRVDNPPGAGGDKLCQTRGRSRPPGPLSNAAFPVDTPPGAGDRHPCFRHPHPPLTPLLPDSEASHRPPLLRGHLRRTTPTCSPAEPGLPHLSRVTDSTNRALRRTGPLVTLGEIYRWSPGKSLPLVTRERFTAGHPHRLRFWPPLPRTSRVPGGLCEPDLQNHDSGLRGTRTPLYRLREPGPRAEATLLHPLYRLREPGPRAEATLLHPLYRLREPGPRAEGPLSCTPLPPQGTRTSGRGGHSPAPPLPASGNQDLGQRGTVLHPSTRLELSPPGRLSSEAP</sequence>
<feature type="region of interest" description="Disordered" evidence="1">
    <location>
        <begin position="336"/>
        <end position="404"/>
    </location>
</feature>
<feature type="compositionally biased region" description="Basic and acidic residues" evidence="1">
    <location>
        <begin position="24"/>
        <end position="36"/>
    </location>
</feature>
<organism evidence="2 3">
    <name type="scientific">Onychostoma macrolepis</name>
    <dbReference type="NCBI Taxonomy" id="369639"/>
    <lineage>
        <taxon>Eukaryota</taxon>
        <taxon>Metazoa</taxon>
        <taxon>Chordata</taxon>
        <taxon>Craniata</taxon>
        <taxon>Vertebrata</taxon>
        <taxon>Euteleostomi</taxon>
        <taxon>Actinopterygii</taxon>
        <taxon>Neopterygii</taxon>
        <taxon>Teleostei</taxon>
        <taxon>Ostariophysi</taxon>
        <taxon>Cypriniformes</taxon>
        <taxon>Cyprinidae</taxon>
        <taxon>Acrossocheilinae</taxon>
        <taxon>Onychostoma</taxon>
    </lineage>
</organism>
<comment type="caution">
    <text evidence="2">The sequence shown here is derived from an EMBL/GenBank/DDBJ whole genome shotgun (WGS) entry which is preliminary data.</text>
</comment>
<name>A0A7J6BI22_9TELE</name>
<feature type="compositionally biased region" description="Basic and acidic residues" evidence="1">
    <location>
        <begin position="65"/>
        <end position="74"/>
    </location>
</feature>
<dbReference type="AlphaFoldDB" id="A0A7J6BI22"/>
<accession>A0A7J6BI22</accession>
<gene>
    <name evidence="2" type="ORF">G5714_024711</name>
</gene>
<evidence type="ECO:0000313" key="2">
    <source>
        <dbReference type="EMBL" id="KAF4094566.1"/>
    </source>
</evidence>
<reference evidence="2 3" key="1">
    <citation type="submission" date="2020-04" db="EMBL/GenBank/DDBJ databases">
        <title>Chromosome-level genome assembly of a cyprinid fish Onychostoma macrolepis by integration of Nanopore Sequencing, Bionano and Hi-C technology.</title>
        <authorList>
            <person name="Wang D."/>
        </authorList>
    </citation>
    <scope>NUCLEOTIDE SEQUENCE [LARGE SCALE GENOMIC DNA]</scope>
    <source>
        <strain evidence="2">SWU-2019</strain>
        <tissue evidence="2">Muscle</tissue>
    </source>
</reference>
<dbReference type="EMBL" id="JAAMOB010000092">
    <property type="protein sequence ID" value="KAF4094566.1"/>
    <property type="molecule type" value="Genomic_DNA"/>
</dbReference>
<dbReference type="Proteomes" id="UP000579812">
    <property type="component" value="Unassembled WGS sequence"/>
</dbReference>
<keyword evidence="3" id="KW-1185">Reference proteome</keyword>
<evidence type="ECO:0000256" key="1">
    <source>
        <dbReference type="SAM" id="MobiDB-lite"/>
    </source>
</evidence>
<feature type="compositionally biased region" description="Pro residues" evidence="1">
    <location>
        <begin position="40"/>
        <end position="51"/>
    </location>
</feature>
<feature type="region of interest" description="Disordered" evidence="1">
    <location>
        <begin position="14"/>
        <end position="187"/>
    </location>
</feature>
<protein>
    <submittedName>
        <fullName evidence="2">Uncharacterized protein</fullName>
    </submittedName>
</protein>
<feature type="compositionally biased region" description="Pro residues" evidence="1">
    <location>
        <begin position="116"/>
        <end position="126"/>
    </location>
</feature>
<evidence type="ECO:0000313" key="3">
    <source>
        <dbReference type="Proteomes" id="UP000579812"/>
    </source>
</evidence>